<proteinExistence type="predicted"/>
<dbReference type="GO" id="GO:0005743">
    <property type="term" value="C:mitochondrial inner membrane"/>
    <property type="evidence" value="ECO:0007669"/>
    <property type="project" value="TreeGrafter"/>
</dbReference>
<dbReference type="GO" id="GO:0033615">
    <property type="term" value="P:mitochondrial proton-transporting ATP synthase complex assembly"/>
    <property type="evidence" value="ECO:0007669"/>
    <property type="project" value="TreeGrafter"/>
</dbReference>
<dbReference type="PANTHER" id="PTHR28106:SF1">
    <property type="entry name" value="MITOCHONDRIAL ATPASE COMPLEX SUBUNIT ATP10"/>
    <property type="match status" value="1"/>
</dbReference>
<dbReference type="PANTHER" id="PTHR28106">
    <property type="entry name" value="MITOCHONDRIAL ATPASE COMPLEX SUBUNIT ATP10"/>
    <property type="match status" value="1"/>
</dbReference>
<sequence length="313" mass="36397">MFDRSFLLSFHSMAFGRPKICTLCQWCAFRTSTRVRVRSSRPFSSLQPYRAQEITKGEEEFVPRPLGRPIGFTEPPQLGENTGLDNRSLRQRRDDFVNWDRHLKRRKELAQKMGRPYFRDFTNMKYREGKSFLANPKLFKADVALYFPNLHGRTLASPKASQDTTPVLRGKVSVVNVFSSAWGEAQVNTFTGIKENPELQEILGGNRRVAQRVDINIEENVIKAWIIRLFQYRLRGQRATEDWEKYFIIRKGISESIRETIGLLNGRVGYVYLLDQDCRIRWAASGNAEGDEKVNLTRGLKRLVEELTRRTEK</sequence>
<gene>
    <name evidence="1" type="ORF">AOQ84DRAFT_380396</name>
</gene>
<dbReference type="AlphaFoldDB" id="A0A8E2EU17"/>
<dbReference type="InterPro" id="IPR007849">
    <property type="entry name" value="ATP10"/>
</dbReference>
<name>A0A8E2EU17_9PEZI</name>
<dbReference type="EMBL" id="KV750464">
    <property type="protein sequence ID" value="OCL04635.1"/>
    <property type="molecule type" value="Genomic_DNA"/>
</dbReference>
<evidence type="ECO:0008006" key="3">
    <source>
        <dbReference type="Google" id="ProtNLM"/>
    </source>
</evidence>
<evidence type="ECO:0000313" key="1">
    <source>
        <dbReference type="EMBL" id="OCL04635.1"/>
    </source>
</evidence>
<dbReference type="Proteomes" id="UP000250140">
    <property type="component" value="Unassembled WGS sequence"/>
</dbReference>
<keyword evidence="2" id="KW-1185">Reference proteome</keyword>
<dbReference type="Pfam" id="PF05176">
    <property type="entry name" value="ATP-synt_10"/>
    <property type="match status" value="1"/>
</dbReference>
<accession>A0A8E2EU17</accession>
<evidence type="ECO:0000313" key="2">
    <source>
        <dbReference type="Proteomes" id="UP000250140"/>
    </source>
</evidence>
<protein>
    <recommendedName>
        <fullName evidence="3">Mitochondrial ATPase complex subunit ATP10</fullName>
    </recommendedName>
</protein>
<organism evidence="1 2">
    <name type="scientific">Glonium stellatum</name>
    <dbReference type="NCBI Taxonomy" id="574774"/>
    <lineage>
        <taxon>Eukaryota</taxon>
        <taxon>Fungi</taxon>
        <taxon>Dikarya</taxon>
        <taxon>Ascomycota</taxon>
        <taxon>Pezizomycotina</taxon>
        <taxon>Dothideomycetes</taxon>
        <taxon>Pleosporomycetidae</taxon>
        <taxon>Gloniales</taxon>
        <taxon>Gloniaceae</taxon>
        <taxon>Glonium</taxon>
    </lineage>
</organism>
<reference evidence="1 2" key="1">
    <citation type="journal article" date="2016" name="Nat. Commun.">
        <title>Ectomycorrhizal ecology is imprinted in the genome of the dominant symbiotic fungus Cenococcum geophilum.</title>
        <authorList>
            <consortium name="DOE Joint Genome Institute"/>
            <person name="Peter M."/>
            <person name="Kohler A."/>
            <person name="Ohm R.A."/>
            <person name="Kuo A."/>
            <person name="Krutzmann J."/>
            <person name="Morin E."/>
            <person name="Arend M."/>
            <person name="Barry K.W."/>
            <person name="Binder M."/>
            <person name="Choi C."/>
            <person name="Clum A."/>
            <person name="Copeland A."/>
            <person name="Grisel N."/>
            <person name="Haridas S."/>
            <person name="Kipfer T."/>
            <person name="LaButti K."/>
            <person name="Lindquist E."/>
            <person name="Lipzen A."/>
            <person name="Maire R."/>
            <person name="Meier B."/>
            <person name="Mihaltcheva S."/>
            <person name="Molinier V."/>
            <person name="Murat C."/>
            <person name="Poggeler S."/>
            <person name="Quandt C.A."/>
            <person name="Sperisen C."/>
            <person name="Tritt A."/>
            <person name="Tisserant E."/>
            <person name="Crous P.W."/>
            <person name="Henrissat B."/>
            <person name="Nehls U."/>
            <person name="Egli S."/>
            <person name="Spatafora J.W."/>
            <person name="Grigoriev I.V."/>
            <person name="Martin F.M."/>
        </authorList>
    </citation>
    <scope>NUCLEOTIDE SEQUENCE [LARGE SCALE GENOMIC DNA]</scope>
    <source>
        <strain evidence="1 2">CBS 207.34</strain>
    </source>
</reference>
<dbReference type="OrthoDB" id="17089at2759"/>